<dbReference type="Gene3D" id="1.20.120.1100">
    <property type="match status" value="1"/>
</dbReference>
<dbReference type="Proteomes" id="UP000580250">
    <property type="component" value="Unassembled WGS sequence"/>
</dbReference>
<protein>
    <submittedName>
        <fullName evidence="3">Uncharacterized protein</fullName>
    </submittedName>
</protein>
<gene>
    <name evidence="3" type="ORF">MENT_LOCUS342</name>
</gene>
<sequence>MFTAPLVVVLLPFLYLTNLIETSSSQQPDFQQMFGSLLSGVQSALKEIQKPKGNGGNDSDDEDDDEGEDGFAGIKKLMESIDTEKVGQFIQNFANPAKLMSWLPMKFQDYIPEGWREKIITIITSELDKLAAVWDALAKYKTLEHVWKALKRNTPTLASLLEDAWKIIKQRWAKFNGGLEPEAKEYMHNVKSSFGHWLSDKVLVPFKNLPPKTSTNVRNSLTKAFPAVEPYLTKLSESEVFSKWAADLAGEEELKKRRRRKKRKKRKMKRRKMRKEKGRKKLRVNCNGEREGQRKRESNKCLVL</sequence>
<evidence type="ECO:0000313" key="4">
    <source>
        <dbReference type="Proteomes" id="UP000580250"/>
    </source>
</evidence>
<feature type="compositionally biased region" description="Basic residues" evidence="1">
    <location>
        <begin position="256"/>
        <end position="283"/>
    </location>
</feature>
<feature type="region of interest" description="Disordered" evidence="1">
    <location>
        <begin position="48"/>
        <end position="69"/>
    </location>
</feature>
<dbReference type="AlphaFoldDB" id="A0A6V7TIJ2"/>
<proteinExistence type="predicted"/>
<dbReference type="EMBL" id="CAJEWN010000001">
    <property type="protein sequence ID" value="CAD2122873.1"/>
    <property type="molecule type" value="Genomic_DNA"/>
</dbReference>
<feature type="region of interest" description="Disordered" evidence="1">
    <location>
        <begin position="255"/>
        <end position="304"/>
    </location>
</feature>
<evidence type="ECO:0000256" key="2">
    <source>
        <dbReference type="SAM" id="SignalP"/>
    </source>
</evidence>
<reference evidence="3 4" key="1">
    <citation type="submission" date="2020-08" db="EMBL/GenBank/DDBJ databases">
        <authorList>
            <person name="Koutsovoulos G."/>
            <person name="Danchin GJ E."/>
        </authorList>
    </citation>
    <scope>NUCLEOTIDE SEQUENCE [LARGE SCALE GENOMIC DNA]</scope>
</reference>
<feature type="compositionally biased region" description="Acidic residues" evidence="1">
    <location>
        <begin position="58"/>
        <end position="69"/>
    </location>
</feature>
<name>A0A6V7TIJ2_MELEN</name>
<accession>A0A6V7TIJ2</accession>
<feature type="signal peptide" evidence="2">
    <location>
        <begin position="1"/>
        <end position="25"/>
    </location>
</feature>
<evidence type="ECO:0000256" key="1">
    <source>
        <dbReference type="SAM" id="MobiDB-lite"/>
    </source>
</evidence>
<comment type="caution">
    <text evidence="3">The sequence shown here is derived from an EMBL/GenBank/DDBJ whole genome shotgun (WGS) entry which is preliminary data.</text>
</comment>
<keyword evidence="2" id="KW-0732">Signal</keyword>
<feature type="compositionally biased region" description="Basic and acidic residues" evidence="1">
    <location>
        <begin position="288"/>
        <end position="304"/>
    </location>
</feature>
<organism evidence="3 4">
    <name type="scientific">Meloidogyne enterolobii</name>
    <name type="common">Root-knot nematode worm</name>
    <name type="synonym">Meloidogyne mayaguensis</name>
    <dbReference type="NCBI Taxonomy" id="390850"/>
    <lineage>
        <taxon>Eukaryota</taxon>
        <taxon>Metazoa</taxon>
        <taxon>Ecdysozoa</taxon>
        <taxon>Nematoda</taxon>
        <taxon>Chromadorea</taxon>
        <taxon>Rhabditida</taxon>
        <taxon>Tylenchina</taxon>
        <taxon>Tylenchomorpha</taxon>
        <taxon>Tylenchoidea</taxon>
        <taxon>Meloidogynidae</taxon>
        <taxon>Meloidogyninae</taxon>
        <taxon>Meloidogyne</taxon>
    </lineage>
</organism>
<feature type="chain" id="PRO_5027648927" evidence="2">
    <location>
        <begin position="26"/>
        <end position="304"/>
    </location>
</feature>
<evidence type="ECO:0000313" key="3">
    <source>
        <dbReference type="EMBL" id="CAD2122873.1"/>
    </source>
</evidence>